<reference evidence="1" key="1">
    <citation type="journal article" date="2015" name="Nature">
        <title>Complex archaea that bridge the gap between prokaryotes and eukaryotes.</title>
        <authorList>
            <person name="Spang A."/>
            <person name="Saw J.H."/>
            <person name="Jorgensen S.L."/>
            <person name="Zaremba-Niedzwiedzka K."/>
            <person name="Martijn J."/>
            <person name="Lind A.E."/>
            <person name="van Eijk R."/>
            <person name="Schleper C."/>
            <person name="Guy L."/>
            <person name="Ettema T.J."/>
        </authorList>
    </citation>
    <scope>NUCLEOTIDE SEQUENCE</scope>
</reference>
<evidence type="ECO:0000313" key="1">
    <source>
        <dbReference type="EMBL" id="KKL69052.1"/>
    </source>
</evidence>
<organism evidence="1">
    <name type="scientific">marine sediment metagenome</name>
    <dbReference type="NCBI Taxonomy" id="412755"/>
    <lineage>
        <taxon>unclassified sequences</taxon>
        <taxon>metagenomes</taxon>
        <taxon>ecological metagenomes</taxon>
    </lineage>
</organism>
<accession>A0A0F9H155</accession>
<comment type="caution">
    <text evidence="1">The sequence shown here is derived from an EMBL/GenBank/DDBJ whole genome shotgun (WGS) entry which is preliminary data.</text>
</comment>
<proteinExistence type="predicted"/>
<protein>
    <submittedName>
        <fullName evidence="1">Uncharacterized protein</fullName>
    </submittedName>
</protein>
<feature type="non-terminal residue" evidence="1">
    <location>
        <position position="174"/>
    </location>
</feature>
<gene>
    <name evidence="1" type="ORF">LCGC14_2118830</name>
</gene>
<dbReference type="EMBL" id="LAZR01026339">
    <property type="protein sequence ID" value="KKL69052.1"/>
    <property type="molecule type" value="Genomic_DNA"/>
</dbReference>
<name>A0A0F9H155_9ZZZZ</name>
<sequence>MATINLPGLLQMLVGDYKSAQKKRETRYTEGMGVLENIVEMFGPGYLKGEEKQMLASMEQGMVGRGLGGTTRPAAAGMGIKADIRDRQTKARTGAMTNVASFMSGFEEGGPTAGTLAHLATGGFSAMGNLQTTTGNTLGPMASQGLDVFGKPLSGSFAEAQMNALNRQGFDSGG</sequence>
<dbReference type="AlphaFoldDB" id="A0A0F9H155"/>